<dbReference type="AlphaFoldDB" id="A0A7Y6I7Q3"/>
<feature type="compositionally biased region" description="Basic and acidic residues" evidence="2">
    <location>
        <begin position="1"/>
        <end position="54"/>
    </location>
</feature>
<dbReference type="InterPro" id="IPR036188">
    <property type="entry name" value="FAD/NAD-bd_sf"/>
</dbReference>
<keyword evidence="5" id="KW-1185">Reference proteome</keyword>
<feature type="region of interest" description="Disordered" evidence="2">
    <location>
        <begin position="396"/>
        <end position="419"/>
    </location>
</feature>
<name>A0A7Y6I7Q3_9ACTN</name>
<evidence type="ECO:0000256" key="2">
    <source>
        <dbReference type="SAM" id="MobiDB-lite"/>
    </source>
</evidence>
<dbReference type="Proteomes" id="UP000586042">
    <property type="component" value="Unassembled WGS sequence"/>
</dbReference>
<evidence type="ECO:0000259" key="3">
    <source>
        <dbReference type="Pfam" id="PF01494"/>
    </source>
</evidence>
<comment type="caution">
    <text evidence="4">The sequence shown here is derived from an EMBL/GenBank/DDBJ whole genome shotgun (WGS) entry which is preliminary data.</text>
</comment>
<accession>A0A7Y6I7Q3</accession>
<keyword evidence="4" id="KW-0503">Monooxygenase</keyword>
<evidence type="ECO:0000256" key="1">
    <source>
        <dbReference type="ARBA" id="ARBA00023002"/>
    </source>
</evidence>
<dbReference type="PANTHER" id="PTHR43476">
    <property type="entry name" value="3-(3-HYDROXY-PHENYL)PROPIONATE/3-HYDROXYCINNAMIC ACID HYDROXYLASE"/>
    <property type="match status" value="1"/>
</dbReference>
<feature type="region of interest" description="Disordered" evidence="2">
    <location>
        <begin position="1"/>
        <end position="60"/>
    </location>
</feature>
<proteinExistence type="predicted"/>
<dbReference type="InterPro" id="IPR002938">
    <property type="entry name" value="FAD-bd"/>
</dbReference>
<organism evidence="4 5">
    <name type="scientific">Nonomuraea montanisoli</name>
    <dbReference type="NCBI Taxonomy" id="2741721"/>
    <lineage>
        <taxon>Bacteria</taxon>
        <taxon>Bacillati</taxon>
        <taxon>Actinomycetota</taxon>
        <taxon>Actinomycetes</taxon>
        <taxon>Streptosporangiales</taxon>
        <taxon>Streptosporangiaceae</taxon>
        <taxon>Nonomuraea</taxon>
    </lineage>
</organism>
<dbReference type="PANTHER" id="PTHR43476:SF5">
    <property type="entry name" value="FAD-DEPENDENT MONOOXYGENASE"/>
    <property type="match status" value="1"/>
</dbReference>
<dbReference type="GO" id="GO:0071949">
    <property type="term" value="F:FAD binding"/>
    <property type="evidence" value="ECO:0007669"/>
    <property type="project" value="InterPro"/>
</dbReference>
<gene>
    <name evidence="4" type="ORF">HTZ77_14800</name>
</gene>
<dbReference type="SUPFAM" id="SSF51905">
    <property type="entry name" value="FAD/NAD(P)-binding domain"/>
    <property type="match status" value="1"/>
</dbReference>
<reference evidence="4 5" key="1">
    <citation type="submission" date="2020-06" db="EMBL/GenBank/DDBJ databases">
        <title>Nonomuraea sp. SMC257, a novel actinomycete isolated from soil.</title>
        <authorList>
            <person name="Chanama M."/>
        </authorList>
    </citation>
    <scope>NUCLEOTIDE SEQUENCE [LARGE SCALE GENOMIC DNA]</scope>
    <source>
        <strain evidence="4 5">SMC257</strain>
    </source>
</reference>
<evidence type="ECO:0000313" key="4">
    <source>
        <dbReference type="EMBL" id="NUW32693.1"/>
    </source>
</evidence>
<dbReference type="GO" id="GO:0004497">
    <property type="term" value="F:monooxygenase activity"/>
    <property type="evidence" value="ECO:0007669"/>
    <property type="project" value="UniProtKB-KW"/>
</dbReference>
<dbReference type="PRINTS" id="PR00420">
    <property type="entry name" value="RNGMNOXGNASE"/>
</dbReference>
<dbReference type="EMBL" id="JABWGN010000005">
    <property type="protein sequence ID" value="NUW32693.1"/>
    <property type="molecule type" value="Genomic_DNA"/>
</dbReference>
<dbReference type="Pfam" id="PF01494">
    <property type="entry name" value="FAD_binding_3"/>
    <property type="match status" value="1"/>
</dbReference>
<feature type="compositionally biased region" description="Basic and acidic residues" evidence="2">
    <location>
        <begin position="396"/>
        <end position="416"/>
    </location>
</feature>
<dbReference type="Gene3D" id="3.50.50.60">
    <property type="entry name" value="FAD/NAD(P)-binding domain"/>
    <property type="match status" value="2"/>
</dbReference>
<sequence>MPTDHDDHHPRPGGADDRDRRPGSTDDTDRRPGGADDTDRRPGGADDTDRRPGEAGDTDCVIVGGGPAGVVLAYLLARGGARVTLLESHGDFNRRFRGDSIAPAVLDYLHTLGLADEMLATLPHTVAGSFVWRARGRAYTLADYRRASPRYPYYALIPQARFLPFMAGKAAAYPGFELRMRARAGRLLHDGDGRVNGVAYTEDGVVHELRARLVVAADGRNSKLRALGGFTATELGASLDVLWHAVPRGPDDPALSGLQLVTAPGALLAVLNQDTTWQLGYMIAAGSHGQVRERGVGPIVEAFTRELPWLRDRLSSLTDVNQLTLLPVRITAVDPWYRPGLLLIGDAAHVISPVGGNGINLAIADAAATANAILPCLLDPASPPAALDAACQEVEAVRRPPTDREQRSQRRAERAAGARLARGTTAPPLIFRLFDRVPAIATLNGRQNASLIRVPPPRAEILRS</sequence>
<dbReference type="RefSeq" id="WP_175590124.1">
    <property type="nucleotide sequence ID" value="NZ_JABWGN010000005.1"/>
</dbReference>
<dbReference type="InterPro" id="IPR050631">
    <property type="entry name" value="PheA/TfdB_FAD_monoxygenase"/>
</dbReference>
<protein>
    <submittedName>
        <fullName evidence="4">FAD-dependent monooxygenase</fullName>
    </submittedName>
</protein>
<evidence type="ECO:0000313" key="5">
    <source>
        <dbReference type="Proteomes" id="UP000586042"/>
    </source>
</evidence>
<feature type="domain" description="FAD-binding" evidence="3">
    <location>
        <begin position="57"/>
        <end position="396"/>
    </location>
</feature>
<keyword evidence="1" id="KW-0560">Oxidoreductase</keyword>